<sequence>MGIVDINGGRNDKFSNLYHYSKLRQEVDDINRKDYKKVISFKEYLEFLGVRKKIDNFRSPSNPKKKIVPRFNLLEIQIFMLGIFLIGK</sequence>
<reference evidence="1" key="1">
    <citation type="journal article" date="2015" name="Nature">
        <title>Complex archaea that bridge the gap between prokaryotes and eukaryotes.</title>
        <authorList>
            <person name="Spang A."/>
            <person name="Saw J.H."/>
            <person name="Jorgensen S.L."/>
            <person name="Zaremba-Niedzwiedzka K."/>
            <person name="Martijn J."/>
            <person name="Lind A.E."/>
            <person name="van Eijk R."/>
            <person name="Schleper C."/>
            <person name="Guy L."/>
            <person name="Ettema T.J."/>
        </authorList>
    </citation>
    <scope>NUCLEOTIDE SEQUENCE</scope>
</reference>
<name>A0A0F9G2L5_9ZZZZ</name>
<accession>A0A0F9G2L5</accession>
<evidence type="ECO:0000313" key="1">
    <source>
        <dbReference type="EMBL" id="KKL92908.1"/>
    </source>
</evidence>
<protein>
    <submittedName>
        <fullName evidence="1">Uncharacterized protein</fullName>
    </submittedName>
</protein>
<dbReference type="AlphaFoldDB" id="A0A0F9G2L5"/>
<comment type="caution">
    <text evidence="1">The sequence shown here is derived from an EMBL/GenBank/DDBJ whole genome shotgun (WGS) entry which is preliminary data.</text>
</comment>
<organism evidence="1">
    <name type="scientific">marine sediment metagenome</name>
    <dbReference type="NCBI Taxonomy" id="412755"/>
    <lineage>
        <taxon>unclassified sequences</taxon>
        <taxon>metagenomes</taxon>
        <taxon>ecological metagenomes</taxon>
    </lineage>
</organism>
<dbReference type="EMBL" id="LAZR01019338">
    <property type="protein sequence ID" value="KKL92908.1"/>
    <property type="molecule type" value="Genomic_DNA"/>
</dbReference>
<proteinExistence type="predicted"/>
<gene>
    <name evidence="1" type="ORF">LCGC14_1879960</name>
</gene>